<dbReference type="EMBL" id="UGIX01000001">
    <property type="protein sequence ID" value="STP64255.1"/>
    <property type="molecule type" value="Genomic_DNA"/>
</dbReference>
<dbReference type="Gene3D" id="3.30.110.190">
    <property type="match status" value="1"/>
</dbReference>
<proteinExistence type="predicted"/>
<name>A0A855UA58_ENTFL</name>
<evidence type="ECO:0000313" key="4">
    <source>
        <dbReference type="Proteomes" id="UP000254396"/>
    </source>
</evidence>
<dbReference type="RefSeq" id="WP_010714105.1">
    <property type="nucleotide sequence ID" value="NZ_CP039296.1"/>
</dbReference>
<gene>
    <name evidence="1" type="ORF">DAI13_13720</name>
    <name evidence="2" type="ORF">NCTC13379_01057</name>
</gene>
<organism evidence="1 3">
    <name type="scientific">Enterococcus faecalis</name>
    <name type="common">Streptococcus faecalis</name>
    <dbReference type="NCBI Taxonomy" id="1351"/>
    <lineage>
        <taxon>Bacteria</taxon>
        <taxon>Bacillati</taxon>
        <taxon>Bacillota</taxon>
        <taxon>Bacilli</taxon>
        <taxon>Lactobacillales</taxon>
        <taxon>Enterococcaceae</taxon>
        <taxon>Enterococcus</taxon>
    </lineage>
</organism>
<dbReference type="AlphaFoldDB" id="A0A855UA58"/>
<dbReference type="Proteomes" id="UP000244140">
    <property type="component" value="Unassembled WGS sequence"/>
</dbReference>
<evidence type="ECO:0000313" key="2">
    <source>
        <dbReference type="EMBL" id="STP64255.1"/>
    </source>
</evidence>
<comment type="caution">
    <text evidence="1">The sequence shown here is derived from an EMBL/GenBank/DDBJ whole genome shotgun (WGS) entry which is preliminary data.</text>
</comment>
<dbReference type="Pfam" id="PF14337">
    <property type="entry name" value="Abi_alpha"/>
    <property type="match status" value="1"/>
</dbReference>
<sequence>MSDDKKSLINIELLPKELITNLFGPATKSIGEGLGGIVNYVVGPLRKLNVVSEKSYIDFVEKINSKTDSIPVDNRDDSKLGFALKTMEDARYQLEDEDMREYFSNLLAGLVDNRKNQDSSPRFSIILSELTTIDANLLKKLYKLSITPTIKVRVQAPNGNGIDYIENLILTQKGIVENNFSDLSPSLQTLRSYGLIDIRPSIELTQKKHTKIYDDFENSTYFKTLKYNLNSFFANSSFFKDTGFSIISIRGSIHVTDLGFLFCSKIFSSEEE</sequence>
<reference evidence="2 4" key="2">
    <citation type="submission" date="2018-06" db="EMBL/GenBank/DDBJ databases">
        <authorList>
            <consortium name="Pathogen Informatics"/>
            <person name="Doyle S."/>
        </authorList>
    </citation>
    <scope>NUCLEOTIDE SEQUENCE [LARGE SCALE GENOMIC DNA]</scope>
    <source>
        <strain evidence="2 4">NCTC13379</strain>
    </source>
</reference>
<accession>A0A855UA58</accession>
<protein>
    <submittedName>
        <fullName evidence="1">DUF4393 domain-containing protein</fullName>
    </submittedName>
</protein>
<dbReference type="EMBL" id="PZZH01000001">
    <property type="protein sequence ID" value="PTN78763.1"/>
    <property type="molecule type" value="Genomic_DNA"/>
</dbReference>
<dbReference type="Proteomes" id="UP000254396">
    <property type="component" value="Unassembled WGS sequence"/>
</dbReference>
<dbReference type="InterPro" id="IPR025506">
    <property type="entry name" value="Abi_alpha"/>
</dbReference>
<evidence type="ECO:0000313" key="1">
    <source>
        <dbReference type="EMBL" id="PTN78763.1"/>
    </source>
</evidence>
<reference evidence="1 3" key="1">
    <citation type="submission" date="2018-04" db="EMBL/GenBank/DDBJ databases">
        <authorList>
            <person name="Van Tyne D."/>
        </authorList>
    </citation>
    <scope>NUCLEOTIDE SEQUENCE [LARGE SCALE GENOMIC DNA]</scope>
    <source>
        <strain evidence="1 3">B2535</strain>
    </source>
</reference>
<evidence type="ECO:0000313" key="3">
    <source>
        <dbReference type="Proteomes" id="UP000244140"/>
    </source>
</evidence>